<comment type="caution">
    <text evidence="1">The sequence shown here is derived from an EMBL/GenBank/DDBJ whole genome shotgun (WGS) entry which is preliminary data.</text>
</comment>
<organism evidence="1 2">
    <name type="scientific">Actinidia rufa</name>
    <dbReference type="NCBI Taxonomy" id="165716"/>
    <lineage>
        <taxon>Eukaryota</taxon>
        <taxon>Viridiplantae</taxon>
        <taxon>Streptophyta</taxon>
        <taxon>Embryophyta</taxon>
        <taxon>Tracheophyta</taxon>
        <taxon>Spermatophyta</taxon>
        <taxon>Magnoliopsida</taxon>
        <taxon>eudicotyledons</taxon>
        <taxon>Gunneridae</taxon>
        <taxon>Pentapetalae</taxon>
        <taxon>asterids</taxon>
        <taxon>Ericales</taxon>
        <taxon>Actinidiaceae</taxon>
        <taxon>Actinidia</taxon>
    </lineage>
</organism>
<dbReference type="Proteomes" id="UP000585474">
    <property type="component" value="Unassembled WGS sequence"/>
</dbReference>
<accession>A0A7J0DDZ6</accession>
<dbReference type="EMBL" id="BJWL01000159">
    <property type="protein sequence ID" value="GFS32149.1"/>
    <property type="molecule type" value="Genomic_DNA"/>
</dbReference>
<dbReference type="AlphaFoldDB" id="A0A7J0DDZ6"/>
<reference evidence="2" key="1">
    <citation type="submission" date="2019-07" db="EMBL/GenBank/DDBJ databases">
        <title>De Novo Assembly of kiwifruit Actinidia rufa.</title>
        <authorList>
            <person name="Sugita-Konishi S."/>
            <person name="Sato K."/>
            <person name="Mori E."/>
            <person name="Abe Y."/>
            <person name="Kisaki G."/>
            <person name="Hamano K."/>
            <person name="Suezawa K."/>
            <person name="Otani M."/>
            <person name="Fukuda T."/>
            <person name="Manabe T."/>
            <person name="Gomi K."/>
            <person name="Tabuchi M."/>
            <person name="Akimitsu K."/>
            <person name="Kataoka I."/>
        </authorList>
    </citation>
    <scope>NUCLEOTIDE SEQUENCE [LARGE SCALE GENOMIC DNA]</scope>
    <source>
        <strain evidence="2">cv. Fuchu</strain>
    </source>
</reference>
<name>A0A7J0DDZ6_9ERIC</name>
<evidence type="ECO:0000313" key="1">
    <source>
        <dbReference type="EMBL" id="GFS32149.1"/>
    </source>
</evidence>
<evidence type="ECO:0000313" key="2">
    <source>
        <dbReference type="Proteomes" id="UP000585474"/>
    </source>
</evidence>
<proteinExistence type="predicted"/>
<keyword evidence="2" id="KW-1185">Reference proteome</keyword>
<sequence>MGEVGLEENPSFLRRVASGLLKLKNSALQLMPFISNTPADESPEVDLEAYGASTNHLHISNKPICECQDGQKKVIKPYRSSFSRGKTRQSVSRYGHADSNFYLSGTQDEVLSHAHILDPMFDCCCLGFPVLWDLASQRVS</sequence>
<gene>
    <name evidence="1" type="ORF">Acr_00g0021050</name>
</gene>
<protein>
    <submittedName>
        <fullName evidence="1">Uncharacterized protein</fullName>
    </submittedName>
</protein>